<dbReference type="GO" id="GO:0000155">
    <property type="term" value="F:phosphorelay sensor kinase activity"/>
    <property type="evidence" value="ECO:0007669"/>
    <property type="project" value="InterPro"/>
</dbReference>
<reference evidence="10" key="2">
    <citation type="journal article" date="2021" name="Microorganisms">
        <title>Extensive Genome Exploration of Clostridium botulinum Group III Field Strains.</title>
        <authorList>
            <person name="Fillo S."/>
            <person name="Giordani F."/>
            <person name="Tonon E."/>
            <person name="Drigo I."/>
            <person name="Anselmo A."/>
            <person name="Fortunato A."/>
            <person name="Lista F."/>
            <person name="Bano L."/>
        </authorList>
    </citation>
    <scope>NUCLEOTIDE SEQUENCE</scope>
    <source>
        <strain evidence="10">IZSVe-TV_9877_3_12</strain>
    </source>
</reference>
<evidence type="ECO:0000259" key="7">
    <source>
        <dbReference type="PROSITE" id="PS50109"/>
    </source>
</evidence>
<feature type="domain" description="Histidine kinase" evidence="7">
    <location>
        <begin position="173"/>
        <end position="433"/>
    </location>
</feature>
<dbReference type="InterPro" id="IPR000014">
    <property type="entry name" value="PAS"/>
</dbReference>
<gene>
    <name evidence="10" type="ORF">G8S53_01800</name>
</gene>
<evidence type="ECO:0000313" key="10">
    <source>
        <dbReference type="EMBL" id="MCD3194019.1"/>
    </source>
</evidence>
<feature type="domain" description="PAC" evidence="9">
    <location>
        <begin position="87"/>
        <end position="139"/>
    </location>
</feature>
<keyword evidence="4" id="KW-0418">Kinase</keyword>
<proteinExistence type="predicted"/>
<keyword evidence="5" id="KW-0902">Two-component regulatory system</keyword>
<dbReference type="SMART" id="SM00091">
    <property type="entry name" value="PAS"/>
    <property type="match status" value="1"/>
</dbReference>
<evidence type="ECO:0000313" key="11">
    <source>
        <dbReference type="Proteomes" id="UP000813637"/>
    </source>
</evidence>
<evidence type="ECO:0000256" key="5">
    <source>
        <dbReference type="ARBA" id="ARBA00023012"/>
    </source>
</evidence>
<dbReference type="Gene3D" id="3.30.450.20">
    <property type="entry name" value="PAS domain"/>
    <property type="match status" value="1"/>
</dbReference>
<sequence>MNLSDTLKEKTNYIEERRLYMAIEQSTNGILIIDVNGIIEYANKGIERIIGIVSKEIIGKHISIFQIDDSDKVIKEIIKKIFNDNMCNDDLLCINKRGEKLWLNIIVSPIKDKNLNIVNFLIQVNDVTYKNNLINILDKKNKELDKALKLLKQTQVKLLREDKMVCIGQLSAGIAHEINNPLGFVMSNFNTLKKYVRHFKETLESYRMIKQELQLKFGENINKEIEYLNKIEKKNKIDFIIDDLEEMFKDTSAGLERVRKIIYALRNFAHENNNGDLQQYDLNEGIENTLIIVKNEIKYTSQLKLNLTNIPLIKAKPNEINQCILNIIINASYAIKEKISKEEKYNQGNILISTTYDESYVYCSIEDDGIGIPDNIKNKIFEPFFTTKPIGKGTGLGLSITYEIIKNTHKGELIIESKENIGTKITIKLPINCGED</sequence>
<feature type="domain" description="PAS" evidence="8">
    <location>
        <begin position="15"/>
        <end position="85"/>
    </location>
</feature>
<dbReference type="InterPro" id="IPR005467">
    <property type="entry name" value="His_kinase_dom"/>
</dbReference>
<dbReference type="EC" id="2.7.13.3" evidence="2"/>
<dbReference type="InterPro" id="IPR036097">
    <property type="entry name" value="HisK_dim/P_sf"/>
</dbReference>
<protein>
    <recommendedName>
        <fullName evidence="2">histidine kinase</fullName>
        <ecNumber evidence="2">2.7.13.3</ecNumber>
    </recommendedName>
</protein>
<dbReference type="InterPro" id="IPR003661">
    <property type="entry name" value="HisK_dim/P_dom"/>
</dbReference>
<dbReference type="InterPro" id="IPR035965">
    <property type="entry name" value="PAS-like_dom_sf"/>
</dbReference>
<dbReference type="PANTHER" id="PTHR43065:SF50">
    <property type="entry name" value="HISTIDINE KINASE"/>
    <property type="match status" value="1"/>
</dbReference>
<organism evidence="10 11">
    <name type="scientific">Clostridium botulinum C</name>
    <dbReference type="NCBI Taxonomy" id="36828"/>
    <lineage>
        <taxon>Bacteria</taxon>
        <taxon>Bacillati</taxon>
        <taxon>Bacillota</taxon>
        <taxon>Clostridia</taxon>
        <taxon>Eubacteriales</taxon>
        <taxon>Clostridiaceae</taxon>
        <taxon>Clostridium</taxon>
    </lineage>
</organism>
<comment type="caution">
    <text evidence="10">The sequence shown here is derived from an EMBL/GenBank/DDBJ whole genome shotgun (WGS) entry which is preliminary data.</text>
</comment>
<dbReference type="PROSITE" id="PS50109">
    <property type="entry name" value="HIS_KIN"/>
    <property type="match status" value="1"/>
</dbReference>
<dbReference type="RefSeq" id="WP_198091024.1">
    <property type="nucleotide sequence ID" value="NZ_JAAMYB010000001.1"/>
</dbReference>
<reference evidence="10" key="1">
    <citation type="submission" date="2020-02" db="EMBL/GenBank/DDBJ databases">
        <authorList>
            <person name="Fillo S."/>
            <person name="Giordani F."/>
            <person name="Tonon E."/>
            <person name="Drigo I."/>
            <person name="Anselmo A."/>
            <person name="Fortunato A."/>
            <person name="Bano L."/>
            <person name="Lista F."/>
        </authorList>
    </citation>
    <scope>NUCLEOTIDE SEQUENCE</scope>
    <source>
        <strain evidence="10">IZSVe-TV_9877_3_12</strain>
    </source>
</reference>
<evidence type="ECO:0000259" key="8">
    <source>
        <dbReference type="PROSITE" id="PS50112"/>
    </source>
</evidence>
<dbReference type="CDD" id="cd00082">
    <property type="entry name" value="HisKA"/>
    <property type="match status" value="1"/>
</dbReference>
<dbReference type="InterPro" id="IPR003594">
    <property type="entry name" value="HATPase_dom"/>
</dbReference>
<evidence type="ECO:0000256" key="6">
    <source>
        <dbReference type="SAM" id="Coils"/>
    </source>
</evidence>
<dbReference type="PROSITE" id="PS50112">
    <property type="entry name" value="PAS"/>
    <property type="match status" value="1"/>
</dbReference>
<dbReference type="PRINTS" id="PR00344">
    <property type="entry name" value="BCTRLSENSOR"/>
</dbReference>
<dbReference type="EMBL" id="JAAMYB010000001">
    <property type="protein sequence ID" value="MCD3194019.1"/>
    <property type="molecule type" value="Genomic_DNA"/>
</dbReference>
<dbReference type="PANTHER" id="PTHR43065">
    <property type="entry name" value="SENSOR HISTIDINE KINASE"/>
    <property type="match status" value="1"/>
</dbReference>
<dbReference type="SMART" id="SM00387">
    <property type="entry name" value="HATPase_c"/>
    <property type="match status" value="1"/>
</dbReference>
<accession>A0A9Q3YXP9</accession>
<dbReference type="Gene3D" id="3.30.565.10">
    <property type="entry name" value="Histidine kinase-like ATPase, C-terminal domain"/>
    <property type="match status" value="1"/>
</dbReference>
<evidence type="ECO:0000256" key="1">
    <source>
        <dbReference type="ARBA" id="ARBA00000085"/>
    </source>
</evidence>
<dbReference type="SUPFAM" id="SSF55874">
    <property type="entry name" value="ATPase domain of HSP90 chaperone/DNA topoisomerase II/histidine kinase"/>
    <property type="match status" value="1"/>
</dbReference>
<dbReference type="InterPro" id="IPR004358">
    <property type="entry name" value="Sig_transdc_His_kin-like_C"/>
</dbReference>
<keyword evidence="3" id="KW-0597">Phosphoprotein</keyword>
<dbReference type="SUPFAM" id="SSF47384">
    <property type="entry name" value="Homodimeric domain of signal transducing histidine kinase"/>
    <property type="match status" value="1"/>
</dbReference>
<dbReference type="Proteomes" id="UP000813637">
    <property type="component" value="Unassembled WGS sequence"/>
</dbReference>
<evidence type="ECO:0000259" key="9">
    <source>
        <dbReference type="PROSITE" id="PS50113"/>
    </source>
</evidence>
<evidence type="ECO:0000256" key="3">
    <source>
        <dbReference type="ARBA" id="ARBA00022553"/>
    </source>
</evidence>
<dbReference type="NCBIfam" id="TIGR00229">
    <property type="entry name" value="sensory_box"/>
    <property type="match status" value="1"/>
</dbReference>
<feature type="coiled-coil region" evidence="6">
    <location>
        <begin position="130"/>
        <end position="161"/>
    </location>
</feature>
<name>A0A9Q3YXP9_CLOBO</name>
<comment type="catalytic activity">
    <reaction evidence="1">
        <text>ATP + protein L-histidine = ADP + protein N-phospho-L-histidine.</text>
        <dbReference type="EC" id="2.7.13.3"/>
    </reaction>
</comment>
<keyword evidence="6" id="KW-0175">Coiled coil</keyword>
<dbReference type="Pfam" id="PF02518">
    <property type="entry name" value="HATPase_c"/>
    <property type="match status" value="1"/>
</dbReference>
<keyword evidence="4" id="KW-0808">Transferase</keyword>
<dbReference type="InterPro" id="IPR036890">
    <property type="entry name" value="HATPase_C_sf"/>
</dbReference>
<dbReference type="SUPFAM" id="SSF55785">
    <property type="entry name" value="PYP-like sensor domain (PAS domain)"/>
    <property type="match status" value="1"/>
</dbReference>
<dbReference type="AlphaFoldDB" id="A0A9Q3YXP9"/>
<dbReference type="CDD" id="cd00130">
    <property type="entry name" value="PAS"/>
    <property type="match status" value="1"/>
</dbReference>
<dbReference type="PROSITE" id="PS50113">
    <property type="entry name" value="PAC"/>
    <property type="match status" value="1"/>
</dbReference>
<dbReference type="Gene3D" id="1.10.287.130">
    <property type="match status" value="1"/>
</dbReference>
<dbReference type="Pfam" id="PF13426">
    <property type="entry name" value="PAS_9"/>
    <property type="match status" value="1"/>
</dbReference>
<evidence type="ECO:0000256" key="4">
    <source>
        <dbReference type="ARBA" id="ARBA00022777"/>
    </source>
</evidence>
<evidence type="ECO:0000256" key="2">
    <source>
        <dbReference type="ARBA" id="ARBA00012438"/>
    </source>
</evidence>
<dbReference type="InterPro" id="IPR000700">
    <property type="entry name" value="PAS-assoc_C"/>
</dbReference>